<dbReference type="SUPFAM" id="SSF46955">
    <property type="entry name" value="Putative DNA-binding domain"/>
    <property type="match status" value="1"/>
</dbReference>
<dbReference type="GO" id="GO:0003700">
    <property type="term" value="F:DNA-binding transcription factor activity"/>
    <property type="evidence" value="ECO:0007669"/>
    <property type="project" value="InterPro"/>
</dbReference>
<dbReference type="SMART" id="SM00422">
    <property type="entry name" value="HTH_MERR"/>
    <property type="match status" value="1"/>
</dbReference>
<accession>A0A455VZS7</accession>
<dbReference type="Pfam" id="PF09278">
    <property type="entry name" value="MerR-DNA-bind"/>
    <property type="match status" value="1"/>
</dbReference>
<dbReference type="Gene3D" id="1.10.1660.10">
    <property type="match status" value="1"/>
</dbReference>
<evidence type="ECO:0000313" key="12">
    <source>
        <dbReference type="EMBL" id="BBJ02349.1"/>
    </source>
</evidence>
<gene>
    <name evidence="12" type="primary">merR</name>
    <name evidence="12" type="ORF">YBY_01970</name>
</gene>
<dbReference type="PRINTS" id="PR00040">
    <property type="entry name" value="HTHMERR"/>
</dbReference>
<evidence type="ECO:0000256" key="7">
    <source>
        <dbReference type="ARBA" id="ARBA00023125"/>
    </source>
</evidence>
<dbReference type="PANTHER" id="PTHR30204">
    <property type="entry name" value="REDOX-CYCLING DRUG-SENSING TRANSCRIPTIONAL ACTIVATOR SOXR"/>
    <property type="match status" value="1"/>
</dbReference>
<sequence>MTNTSSSLITIGELSRAAGTHVETIRYYQRRGLVAIPEKPLGGIRRYDGSALARLHFIRSAQWLGFSLDEISELLKLEDGSHCDETRALAERKLDDVRRKIAGLTQMEATLDKLVDRCLSSQDPQQCPIIRSLQGNSVSLTSPR</sequence>
<keyword evidence="4" id="KW-0479">Metal-binding</keyword>
<dbReference type="InterPro" id="IPR047057">
    <property type="entry name" value="MerR_fam"/>
</dbReference>
<keyword evidence="6" id="KW-0805">Transcription regulation</keyword>
<dbReference type="GO" id="GO:0045340">
    <property type="term" value="F:mercury ion binding"/>
    <property type="evidence" value="ECO:0007669"/>
    <property type="project" value="InterPro"/>
</dbReference>
<evidence type="ECO:0000256" key="2">
    <source>
        <dbReference type="ARBA" id="ARBA00022466"/>
    </source>
</evidence>
<evidence type="ECO:0000256" key="6">
    <source>
        <dbReference type="ARBA" id="ARBA00023015"/>
    </source>
</evidence>
<comment type="function">
    <text evidence="10">Mediates the mercuric-dependent induction of mercury resistance operon. In the absence of mercury MerR represses transcription by binding tightly to the mer operator region; when mercury is present the dimeric complex binds a single ion and becomes a potent transcriptional activator, while remaining bound to the mer site.</text>
</comment>
<dbReference type="GO" id="GO:0003677">
    <property type="term" value="F:DNA binding"/>
    <property type="evidence" value="ECO:0007669"/>
    <property type="project" value="UniProtKB-KW"/>
</dbReference>
<keyword evidence="2" id="KW-0475">Mercuric resistance</keyword>
<dbReference type="NCBIfam" id="TIGR02051">
    <property type="entry name" value="MerR"/>
    <property type="match status" value="1"/>
</dbReference>
<proteinExistence type="predicted"/>
<dbReference type="InterPro" id="IPR000551">
    <property type="entry name" value="MerR-type_HTH_dom"/>
</dbReference>
<keyword evidence="3" id="KW-0678">Repressor</keyword>
<dbReference type="PANTHER" id="PTHR30204:SF69">
    <property type="entry name" value="MERR-FAMILY TRANSCRIPTIONAL REGULATOR"/>
    <property type="match status" value="1"/>
</dbReference>
<organism evidence="12">
    <name type="scientific">Marinobacter nauticus</name>
    <name type="common">Marinobacter hydrocarbonoclasticus</name>
    <name type="synonym">Marinobacter aquaeolei</name>
    <dbReference type="NCBI Taxonomy" id="2743"/>
    <lineage>
        <taxon>Bacteria</taxon>
        <taxon>Pseudomonadati</taxon>
        <taxon>Pseudomonadota</taxon>
        <taxon>Gammaproteobacteria</taxon>
        <taxon>Pseudomonadales</taxon>
        <taxon>Marinobacteraceae</taxon>
        <taxon>Marinobacter</taxon>
    </lineage>
</organism>
<keyword evidence="5" id="KW-0476">Mercury</keyword>
<protein>
    <recommendedName>
        <fullName evidence="1">Mercuric resistance operon regulatory protein</fullName>
    </recommendedName>
</protein>
<evidence type="ECO:0000256" key="3">
    <source>
        <dbReference type="ARBA" id="ARBA00022491"/>
    </source>
</evidence>
<feature type="domain" description="HTH merR-type" evidence="11">
    <location>
        <begin position="8"/>
        <end position="77"/>
    </location>
</feature>
<dbReference type="InterPro" id="IPR009061">
    <property type="entry name" value="DNA-bd_dom_put_sf"/>
</dbReference>
<reference evidence="12" key="1">
    <citation type="submission" date="2019-03" db="EMBL/GenBank/DDBJ databases">
        <title>Whole genome analysis of nitrate-reducing bacteria Marinobacter hydrocarbonoclasticus YB03.</title>
        <authorList>
            <person name="Azam A.H."/>
            <person name="Yuk S.R."/>
            <person name="Kamarisima K."/>
            <person name="Miyanaga K."/>
            <person name="Tanji Y."/>
        </authorList>
    </citation>
    <scope>NUCLEOTIDE SEQUENCE</scope>
    <source>
        <strain evidence="12">YB03</strain>
    </source>
</reference>
<evidence type="ECO:0000259" key="11">
    <source>
        <dbReference type="PROSITE" id="PS50937"/>
    </source>
</evidence>
<name>A0A455VZS7_MARNT</name>
<dbReference type="InterPro" id="IPR015358">
    <property type="entry name" value="Tscrpt_reg_MerR_DNA-bd"/>
</dbReference>
<dbReference type="CDD" id="cd04783">
    <property type="entry name" value="HTH_MerR1"/>
    <property type="match status" value="1"/>
</dbReference>
<dbReference type="Pfam" id="PF00376">
    <property type="entry name" value="MerR"/>
    <property type="match status" value="1"/>
</dbReference>
<dbReference type="PROSITE" id="PS50937">
    <property type="entry name" value="HTH_MERR_2"/>
    <property type="match status" value="1"/>
</dbReference>
<dbReference type="GO" id="GO:0046689">
    <property type="term" value="P:response to mercury ion"/>
    <property type="evidence" value="ECO:0007669"/>
    <property type="project" value="UniProtKB-KW"/>
</dbReference>
<keyword evidence="9" id="KW-0804">Transcription</keyword>
<dbReference type="AlphaFoldDB" id="A0A455VZS7"/>
<evidence type="ECO:0000256" key="4">
    <source>
        <dbReference type="ARBA" id="ARBA00022723"/>
    </source>
</evidence>
<evidence type="ECO:0000256" key="9">
    <source>
        <dbReference type="ARBA" id="ARBA00023163"/>
    </source>
</evidence>
<evidence type="ECO:0000256" key="5">
    <source>
        <dbReference type="ARBA" id="ARBA00022914"/>
    </source>
</evidence>
<evidence type="ECO:0000256" key="10">
    <source>
        <dbReference type="ARBA" id="ARBA00024874"/>
    </source>
</evidence>
<dbReference type="EMBL" id="AP019537">
    <property type="protein sequence ID" value="BBJ02349.1"/>
    <property type="molecule type" value="Genomic_DNA"/>
</dbReference>
<evidence type="ECO:0000256" key="8">
    <source>
        <dbReference type="ARBA" id="ARBA00023159"/>
    </source>
</evidence>
<dbReference type="InterPro" id="IPR011794">
    <property type="entry name" value="MerR"/>
</dbReference>
<evidence type="ECO:0000256" key="1">
    <source>
        <dbReference type="ARBA" id="ARBA00017146"/>
    </source>
</evidence>
<keyword evidence="8" id="KW-0010">Activator</keyword>
<keyword evidence="7" id="KW-0238">DNA-binding</keyword>